<dbReference type="AlphaFoldDB" id="A0A814BG67"/>
<dbReference type="PANTHER" id="PTHR24243:SF233">
    <property type="entry name" value="THYROTROPIN-RELEASING HORMONE RECEPTOR"/>
    <property type="match status" value="1"/>
</dbReference>
<evidence type="ECO:0000256" key="3">
    <source>
        <dbReference type="ARBA" id="ARBA00022989"/>
    </source>
</evidence>
<dbReference type="Proteomes" id="UP000663845">
    <property type="component" value="Unassembled WGS sequence"/>
</dbReference>
<dbReference type="GO" id="GO:0005886">
    <property type="term" value="C:plasma membrane"/>
    <property type="evidence" value="ECO:0007669"/>
    <property type="project" value="TreeGrafter"/>
</dbReference>
<evidence type="ECO:0000256" key="1">
    <source>
        <dbReference type="ARBA" id="ARBA00004141"/>
    </source>
</evidence>
<dbReference type="Proteomes" id="UP000663844">
    <property type="component" value="Unassembled WGS sequence"/>
</dbReference>
<proteinExistence type="predicted"/>
<dbReference type="SUPFAM" id="SSF81321">
    <property type="entry name" value="Family A G protein-coupled receptor-like"/>
    <property type="match status" value="1"/>
</dbReference>
<dbReference type="InterPro" id="IPR017452">
    <property type="entry name" value="GPCR_Rhodpsn_7TM"/>
</dbReference>
<evidence type="ECO:0000256" key="5">
    <source>
        <dbReference type="ARBA" id="ARBA00023136"/>
    </source>
</evidence>
<reference evidence="10" key="1">
    <citation type="submission" date="2021-02" db="EMBL/GenBank/DDBJ databases">
        <authorList>
            <person name="Nowell W R."/>
        </authorList>
    </citation>
    <scope>NUCLEOTIDE SEQUENCE</scope>
</reference>
<evidence type="ECO:0000256" key="8">
    <source>
        <dbReference type="SAM" id="Phobius"/>
    </source>
</evidence>
<dbReference type="PROSITE" id="PS50262">
    <property type="entry name" value="G_PROTEIN_RECEP_F1_2"/>
    <property type="match status" value="1"/>
</dbReference>
<feature type="transmembrane region" description="Helical" evidence="8">
    <location>
        <begin position="122"/>
        <end position="145"/>
    </location>
</feature>
<evidence type="ECO:0000256" key="2">
    <source>
        <dbReference type="ARBA" id="ARBA00022692"/>
    </source>
</evidence>
<dbReference type="EMBL" id="CAJNOG010000091">
    <property type="protein sequence ID" value="CAF0926480.1"/>
    <property type="molecule type" value="Genomic_DNA"/>
</dbReference>
<evidence type="ECO:0000313" key="11">
    <source>
        <dbReference type="EMBL" id="CAF4031172.1"/>
    </source>
</evidence>
<dbReference type="Gene3D" id="1.20.1070.10">
    <property type="entry name" value="Rhodopsin 7-helix transmembrane proteins"/>
    <property type="match status" value="2"/>
</dbReference>
<accession>A0A814BG67</accession>
<gene>
    <name evidence="10" type="ORF">JYZ213_LOCUS11916</name>
    <name evidence="11" type="ORF">OXD698_LOCUS31311</name>
</gene>
<dbReference type="PANTHER" id="PTHR24243">
    <property type="entry name" value="G-PROTEIN COUPLED RECEPTOR"/>
    <property type="match status" value="1"/>
</dbReference>
<name>A0A814BG67_9BILA</name>
<evidence type="ECO:0000256" key="4">
    <source>
        <dbReference type="ARBA" id="ARBA00023040"/>
    </source>
</evidence>
<feature type="domain" description="G-protein coupled receptors family 1 profile" evidence="9">
    <location>
        <begin position="1"/>
        <end position="75"/>
    </location>
</feature>
<evidence type="ECO:0000313" key="12">
    <source>
        <dbReference type="Proteomes" id="UP000663845"/>
    </source>
</evidence>
<protein>
    <recommendedName>
        <fullName evidence="9">G-protein coupled receptors family 1 profile domain-containing protein</fullName>
    </recommendedName>
</protein>
<evidence type="ECO:0000256" key="6">
    <source>
        <dbReference type="ARBA" id="ARBA00023170"/>
    </source>
</evidence>
<evidence type="ECO:0000313" key="10">
    <source>
        <dbReference type="EMBL" id="CAF0926480.1"/>
    </source>
</evidence>
<comment type="subcellular location">
    <subcellularLocation>
        <location evidence="1">Membrane</location>
        <topology evidence="1">Multi-pass membrane protein</topology>
    </subcellularLocation>
</comment>
<keyword evidence="5 8" id="KW-0472">Membrane</keyword>
<organism evidence="10 12">
    <name type="scientific">Adineta steineri</name>
    <dbReference type="NCBI Taxonomy" id="433720"/>
    <lineage>
        <taxon>Eukaryota</taxon>
        <taxon>Metazoa</taxon>
        <taxon>Spiralia</taxon>
        <taxon>Gnathifera</taxon>
        <taxon>Rotifera</taxon>
        <taxon>Eurotatoria</taxon>
        <taxon>Bdelloidea</taxon>
        <taxon>Adinetida</taxon>
        <taxon>Adinetidae</taxon>
        <taxon>Adineta</taxon>
    </lineage>
</organism>
<dbReference type="GO" id="GO:0004930">
    <property type="term" value="F:G protein-coupled receptor activity"/>
    <property type="evidence" value="ECO:0007669"/>
    <property type="project" value="UniProtKB-KW"/>
</dbReference>
<keyword evidence="2 8" id="KW-0812">Transmembrane</keyword>
<keyword evidence="4" id="KW-0297">G-protein coupled receptor</keyword>
<keyword evidence="6" id="KW-0675">Receptor</keyword>
<feature type="transmembrane region" description="Helical" evidence="8">
    <location>
        <begin position="157"/>
        <end position="174"/>
    </location>
</feature>
<keyword evidence="7" id="KW-0807">Transducer</keyword>
<dbReference type="EMBL" id="CAJOAZ010003849">
    <property type="protein sequence ID" value="CAF4031172.1"/>
    <property type="molecule type" value="Genomic_DNA"/>
</dbReference>
<feature type="transmembrane region" description="Helical" evidence="8">
    <location>
        <begin position="24"/>
        <end position="42"/>
    </location>
</feature>
<sequence>MNNTTTIPFYRHVQYDELCRFRSFVSSVSQVLSAWLLVTISVDRWIRTRFPFKSASLCTPRKALLVVSVLLIIDVGLYSPILTPLYGTFVPGFANVRIRKRTVIQPTQTLRENNKANQQRDIQLQMFILTLTSISIFLITTLPISVYKITAPRDTQILISIFEIVTVWTGLGWLQSLNYAMNFYIHCLTSTLFRKEFKQQMKFICGCRQTRVDAIELNERAQRPQVNQQ</sequence>
<feature type="transmembrane region" description="Helical" evidence="8">
    <location>
        <begin position="63"/>
        <end position="81"/>
    </location>
</feature>
<evidence type="ECO:0000259" key="9">
    <source>
        <dbReference type="PROSITE" id="PS50262"/>
    </source>
</evidence>
<comment type="caution">
    <text evidence="10">The sequence shown here is derived from an EMBL/GenBank/DDBJ whole genome shotgun (WGS) entry which is preliminary data.</text>
</comment>
<keyword evidence="3 8" id="KW-1133">Transmembrane helix</keyword>
<evidence type="ECO:0000256" key="7">
    <source>
        <dbReference type="ARBA" id="ARBA00023224"/>
    </source>
</evidence>